<dbReference type="InterPro" id="IPR036217">
    <property type="entry name" value="MethylDNA_cys_MeTrfase_DNAb"/>
</dbReference>
<dbReference type="InterPro" id="IPR014048">
    <property type="entry name" value="MethylDNA_cys_MeTrfase_DNA-bd"/>
</dbReference>
<evidence type="ECO:0000256" key="6">
    <source>
        <dbReference type="ARBA" id="ARBA00022763"/>
    </source>
</evidence>
<comment type="catalytic activity">
    <reaction evidence="8">
        <text>a 6-O-methyl-2'-deoxyguanosine in DNA + L-cysteinyl-[protein] = S-methyl-L-cysteinyl-[protein] + a 2'-deoxyguanosine in DNA</text>
        <dbReference type="Rhea" id="RHEA:24000"/>
        <dbReference type="Rhea" id="RHEA-COMP:10131"/>
        <dbReference type="Rhea" id="RHEA-COMP:10132"/>
        <dbReference type="Rhea" id="RHEA-COMP:11367"/>
        <dbReference type="Rhea" id="RHEA-COMP:11368"/>
        <dbReference type="ChEBI" id="CHEBI:29950"/>
        <dbReference type="ChEBI" id="CHEBI:82612"/>
        <dbReference type="ChEBI" id="CHEBI:85445"/>
        <dbReference type="ChEBI" id="CHEBI:85448"/>
        <dbReference type="EC" id="2.1.1.63"/>
    </reaction>
</comment>
<dbReference type="InterPro" id="IPR036388">
    <property type="entry name" value="WH-like_DNA-bd_sf"/>
</dbReference>
<reference evidence="10 11" key="1">
    <citation type="journal article" date="2015" name="Nature">
        <title>rRNA introns, odd ribosomes, and small enigmatic genomes across a large radiation of phyla.</title>
        <authorList>
            <person name="Brown C.T."/>
            <person name="Hug L.A."/>
            <person name="Thomas B.C."/>
            <person name="Sharon I."/>
            <person name="Castelle C.J."/>
            <person name="Singh A."/>
            <person name="Wilkins M.J."/>
            <person name="Williams K.H."/>
            <person name="Banfield J.F."/>
        </authorList>
    </citation>
    <scope>NUCLEOTIDE SEQUENCE [LARGE SCALE GENOMIC DNA]</scope>
</reference>
<dbReference type="PANTHER" id="PTHR10815">
    <property type="entry name" value="METHYLATED-DNA--PROTEIN-CYSTEINE METHYLTRANSFERASE"/>
    <property type="match status" value="1"/>
</dbReference>
<evidence type="ECO:0000259" key="9">
    <source>
        <dbReference type="Pfam" id="PF01035"/>
    </source>
</evidence>
<name>A0A837ILS9_9BACT</name>
<evidence type="ECO:0000256" key="2">
    <source>
        <dbReference type="ARBA" id="ARBA00008711"/>
    </source>
</evidence>
<dbReference type="InterPro" id="IPR001497">
    <property type="entry name" value="MethylDNA_cys_MeTrfase_AS"/>
</dbReference>
<dbReference type="NCBIfam" id="TIGR00589">
    <property type="entry name" value="ogt"/>
    <property type="match status" value="1"/>
</dbReference>
<sequence length="99" mass="11188">MRTQGEFSKRRITSFEQKVYEAVKSIPRGETRTYKQIAQAIGRPNAFRAVGTALGKNPDLKKIPCHRVVRSDGKVGGYRFGEKRKRKLLLGEGAVPRED</sequence>
<dbReference type="Proteomes" id="UP000034462">
    <property type="component" value="Unassembled WGS sequence"/>
</dbReference>
<feature type="domain" description="Methylated-DNA-[protein]-cysteine S-methyltransferase DNA binding" evidence="9">
    <location>
        <begin position="15"/>
        <end position="93"/>
    </location>
</feature>
<evidence type="ECO:0000256" key="4">
    <source>
        <dbReference type="ARBA" id="ARBA00022603"/>
    </source>
</evidence>
<dbReference type="AlphaFoldDB" id="A0A837ILS9"/>
<dbReference type="EC" id="2.1.1.63" evidence="3"/>
<organism evidence="10 11">
    <name type="scientific">Candidatus Yanofskybacteria bacterium GW2011_GWC1_48_11</name>
    <dbReference type="NCBI Taxonomy" id="1619027"/>
    <lineage>
        <taxon>Bacteria</taxon>
        <taxon>Candidatus Yanofskyibacteriota</taxon>
    </lineage>
</organism>
<dbReference type="GO" id="GO:0006281">
    <property type="term" value="P:DNA repair"/>
    <property type="evidence" value="ECO:0007669"/>
    <property type="project" value="UniProtKB-KW"/>
</dbReference>
<dbReference type="GO" id="GO:0032259">
    <property type="term" value="P:methylation"/>
    <property type="evidence" value="ECO:0007669"/>
    <property type="project" value="UniProtKB-KW"/>
</dbReference>
<evidence type="ECO:0000256" key="3">
    <source>
        <dbReference type="ARBA" id="ARBA00011918"/>
    </source>
</evidence>
<dbReference type="PROSITE" id="PS00374">
    <property type="entry name" value="MGMT"/>
    <property type="match status" value="1"/>
</dbReference>
<comment type="catalytic activity">
    <reaction evidence="1">
        <text>a 4-O-methyl-thymidine in DNA + L-cysteinyl-[protein] = a thymidine in DNA + S-methyl-L-cysteinyl-[protein]</text>
        <dbReference type="Rhea" id="RHEA:53428"/>
        <dbReference type="Rhea" id="RHEA-COMP:10131"/>
        <dbReference type="Rhea" id="RHEA-COMP:10132"/>
        <dbReference type="Rhea" id="RHEA-COMP:13555"/>
        <dbReference type="Rhea" id="RHEA-COMP:13556"/>
        <dbReference type="ChEBI" id="CHEBI:29950"/>
        <dbReference type="ChEBI" id="CHEBI:82612"/>
        <dbReference type="ChEBI" id="CHEBI:137386"/>
        <dbReference type="ChEBI" id="CHEBI:137387"/>
        <dbReference type="EC" id="2.1.1.63"/>
    </reaction>
</comment>
<dbReference type="Gene3D" id="1.10.10.10">
    <property type="entry name" value="Winged helix-like DNA-binding domain superfamily/Winged helix DNA-binding domain"/>
    <property type="match status" value="1"/>
</dbReference>
<dbReference type="PANTHER" id="PTHR10815:SF13">
    <property type="entry name" value="METHYLATED-DNA--PROTEIN-CYSTEINE METHYLTRANSFERASE"/>
    <property type="match status" value="1"/>
</dbReference>
<dbReference type="SUPFAM" id="SSF46767">
    <property type="entry name" value="Methylated DNA-protein cysteine methyltransferase, C-terminal domain"/>
    <property type="match status" value="1"/>
</dbReference>
<comment type="similarity">
    <text evidence="2">Belongs to the MGMT family.</text>
</comment>
<proteinExistence type="inferred from homology"/>
<evidence type="ECO:0000313" key="10">
    <source>
        <dbReference type="EMBL" id="KKU93556.1"/>
    </source>
</evidence>
<dbReference type="FunFam" id="1.10.10.10:FF:000214">
    <property type="entry name" value="Methylated-DNA--protein-cysteine methyltransferase"/>
    <property type="match status" value="1"/>
</dbReference>
<keyword evidence="7" id="KW-0234">DNA repair</keyword>
<protein>
    <recommendedName>
        <fullName evidence="3">methylated-DNA--[protein]-cysteine S-methyltransferase</fullName>
        <ecNumber evidence="3">2.1.1.63</ecNumber>
    </recommendedName>
</protein>
<dbReference type="Pfam" id="PF01035">
    <property type="entry name" value="DNA_binding_1"/>
    <property type="match status" value="1"/>
</dbReference>
<comment type="caution">
    <text evidence="10">The sequence shown here is derived from an EMBL/GenBank/DDBJ whole genome shotgun (WGS) entry which is preliminary data.</text>
</comment>
<dbReference type="GO" id="GO:0003908">
    <property type="term" value="F:methylated-DNA-[protein]-cysteine S-methyltransferase activity"/>
    <property type="evidence" value="ECO:0007669"/>
    <property type="project" value="UniProtKB-EC"/>
</dbReference>
<accession>A0A837ILS9</accession>
<evidence type="ECO:0000256" key="5">
    <source>
        <dbReference type="ARBA" id="ARBA00022679"/>
    </source>
</evidence>
<keyword evidence="4" id="KW-0489">Methyltransferase</keyword>
<evidence type="ECO:0000256" key="1">
    <source>
        <dbReference type="ARBA" id="ARBA00001286"/>
    </source>
</evidence>
<gene>
    <name evidence="10" type="ORF">UY25_C0001G0049</name>
</gene>
<dbReference type="EMBL" id="LCPH01000001">
    <property type="protein sequence ID" value="KKU93556.1"/>
    <property type="molecule type" value="Genomic_DNA"/>
</dbReference>
<dbReference type="CDD" id="cd06445">
    <property type="entry name" value="ATase"/>
    <property type="match status" value="1"/>
</dbReference>
<keyword evidence="5" id="KW-0808">Transferase</keyword>
<keyword evidence="6" id="KW-0227">DNA damage</keyword>
<evidence type="ECO:0000313" key="11">
    <source>
        <dbReference type="Proteomes" id="UP000034462"/>
    </source>
</evidence>
<evidence type="ECO:0000256" key="8">
    <source>
        <dbReference type="ARBA" id="ARBA00049348"/>
    </source>
</evidence>
<evidence type="ECO:0000256" key="7">
    <source>
        <dbReference type="ARBA" id="ARBA00023204"/>
    </source>
</evidence>